<dbReference type="EMBL" id="CH916368">
    <property type="protein sequence ID" value="EDW03685.1"/>
    <property type="molecule type" value="Genomic_DNA"/>
</dbReference>
<name>B4JEG5_DROGR</name>
<keyword evidence="3" id="KW-1185">Reference proteome</keyword>
<organism evidence="3">
    <name type="scientific">Drosophila grimshawi</name>
    <name type="common">Hawaiian fruit fly</name>
    <name type="synonym">Idiomyia grimshawi</name>
    <dbReference type="NCBI Taxonomy" id="7222"/>
    <lineage>
        <taxon>Eukaryota</taxon>
        <taxon>Metazoa</taxon>
        <taxon>Ecdysozoa</taxon>
        <taxon>Arthropoda</taxon>
        <taxon>Hexapoda</taxon>
        <taxon>Insecta</taxon>
        <taxon>Pterygota</taxon>
        <taxon>Neoptera</taxon>
        <taxon>Endopterygota</taxon>
        <taxon>Diptera</taxon>
        <taxon>Brachycera</taxon>
        <taxon>Muscomorpha</taxon>
        <taxon>Ephydroidea</taxon>
        <taxon>Drosophilidae</taxon>
        <taxon>Drosophila</taxon>
        <taxon>Hawaiian Drosophila</taxon>
    </lineage>
</organism>
<dbReference type="InParanoid" id="B4JEG5"/>
<accession>B4JEG5</accession>
<reference evidence="2 3" key="1">
    <citation type="journal article" date="2007" name="Nature">
        <title>Evolution of genes and genomes on the Drosophila phylogeny.</title>
        <authorList>
            <consortium name="Drosophila 12 Genomes Consortium"/>
            <person name="Clark A.G."/>
            <person name="Eisen M.B."/>
            <person name="Smith D.R."/>
            <person name="Bergman C.M."/>
            <person name="Oliver B."/>
            <person name="Markow T.A."/>
            <person name="Kaufman T.C."/>
            <person name="Kellis M."/>
            <person name="Gelbart W."/>
            <person name="Iyer V.N."/>
            <person name="Pollard D.A."/>
            <person name="Sackton T.B."/>
            <person name="Larracuente A.M."/>
            <person name="Singh N.D."/>
            <person name="Abad J.P."/>
            <person name="Abt D.N."/>
            <person name="Adryan B."/>
            <person name="Aguade M."/>
            <person name="Akashi H."/>
            <person name="Anderson W.W."/>
            <person name="Aquadro C.F."/>
            <person name="Ardell D.H."/>
            <person name="Arguello R."/>
            <person name="Artieri C.G."/>
            <person name="Barbash D.A."/>
            <person name="Barker D."/>
            <person name="Barsanti P."/>
            <person name="Batterham P."/>
            <person name="Batzoglou S."/>
            <person name="Begun D."/>
            <person name="Bhutkar A."/>
            <person name="Blanco E."/>
            <person name="Bosak S.A."/>
            <person name="Bradley R.K."/>
            <person name="Brand A.D."/>
            <person name="Brent M.R."/>
            <person name="Brooks A.N."/>
            <person name="Brown R.H."/>
            <person name="Butlin R.K."/>
            <person name="Caggese C."/>
            <person name="Calvi B.R."/>
            <person name="Bernardo de Carvalho A."/>
            <person name="Caspi A."/>
            <person name="Castrezana S."/>
            <person name="Celniker S.E."/>
            <person name="Chang J.L."/>
            <person name="Chapple C."/>
            <person name="Chatterji S."/>
            <person name="Chinwalla A."/>
            <person name="Civetta A."/>
            <person name="Clifton S.W."/>
            <person name="Comeron J.M."/>
            <person name="Costello J.C."/>
            <person name="Coyne J.A."/>
            <person name="Daub J."/>
            <person name="David R.G."/>
            <person name="Delcher A.L."/>
            <person name="Delehaunty K."/>
            <person name="Do C.B."/>
            <person name="Ebling H."/>
            <person name="Edwards K."/>
            <person name="Eickbush T."/>
            <person name="Evans J.D."/>
            <person name="Filipski A."/>
            <person name="Findeiss S."/>
            <person name="Freyhult E."/>
            <person name="Fulton L."/>
            <person name="Fulton R."/>
            <person name="Garcia A.C."/>
            <person name="Gardiner A."/>
            <person name="Garfield D.A."/>
            <person name="Garvin B.E."/>
            <person name="Gibson G."/>
            <person name="Gilbert D."/>
            <person name="Gnerre S."/>
            <person name="Godfrey J."/>
            <person name="Good R."/>
            <person name="Gotea V."/>
            <person name="Gravely B."/>
            <person name="Greenberg A.J."/>
            <person name="Griffiths-Jones S."/>
            <person name="Gross S."/>
            <person name="Guigo R."/>
            <person name="Gustafson E.A."/>
            <person name="Haerty W."/>
            <person name="Hahn M.W."/>
            <person name="Halligan D.L."/>
            <person name="Halpern A.L."/>
            <person name="Halter G.M."/>
            <person name="Han M.V."/>
            <person name="Heger A."/>
            <person name="Hillier L."/>
            <person name="Hinrichs A.S."/>
            <person name="Holmes I."/>
            <person name="Hoskins R.A."/>
            <person name="Hubisz M.J."/>
            <person name="Hultmark D."/>
            <person name="Huntley M.A."/>
            <person name="Jaffe D.B."/>
            <person name="Jagadeeshan S."/>
            <person name="Jeck W.R."/>
            <person name="Johnson J."/>
            <person name="Jones C.D."/>
            <person name="Jordan W.C."/>
            <person name="Karpen G.H."/>
            <person name="Kataoka E."/>
            <person name="Keightley P.D."/>
            <person name="Kheradpour P."/>
            <person name="Kirkness E.F."/>
            <person name="Koerich L.B."/>
            <person name="Kristiansen K."/>
            <person name="Kudrna D."/>
            <person name="Kulathinal R.J."/>
            <person name="Kumar S."/>
            <person name="Kwok R."/>
            <person name="Lander E."/>
            <person name="Langley C.H."/>
            <person name="Lapoint R."/>
            <person name="Lazzaro B.P."/>
            <person name="Lee S.J."/>
            <person name="Levesque L."/>
            <person name="Li R."/>
            <person name="Lin C.F."/>
            <person name="Lin M.F."/>
            <person name="Lindblad-Toh K."/>
            <person name="Llopart A."/>
            <person name="Long M."/>
            <person name="Low L."/>
            <person name="Lozovsky E."/>
            <person name="Lu J."/>
            <person name="Luo M."/>
            <person name="Machado C.A."/>
            <person name="Makalowski W."/>
            <person name="Marzo M."/>
            <person name="Matsuda M."/>
            <person name="Matzkin L."/>
            <person name="McAllister B."/>
            <person name="McBride C.S."/>
            <person name="McKernan B."/>
            <person name="McKernan K."/>
            <person name="Mendez-Lago M."/>
            <person name="Minx P."/>
            <person name="Mollenhauer M.U."/>
            <person name="Montooth K."/>
            <person name="Mount S.M."/>
            <person name="Mu X."/>
            <person name="Myers E."/>
            <person name="Negre B."/>
            <person name="Newfeld S."/>
            <person name="Nielsen R."/>
            <person name="Noor M.A."/>
            <person name="O'Grady P."/>
            <person name="Pachter L."/>
            <person name="Papaceit M."/>
            <person name="Parisi M.J."/>
            <person name="Parisi M."/>
            <person name="Parts L."/>
            <person name="Pedersen J.S."/>
            <person name="Pesole G."/>
            <person name="Phillippy A.M."/>
            <person name="Ponting C.P."/>
            <person name="Pop M."/>
            <person name="Porcelli D."/>
            <person name="Powell J.R."/>
            <person name="Prohaska S."/>
            <person name="Pruitt K."/>
            <person name="Puig M."/>
            <person name="Quesneville H."/>
            <person name="Ram K.R."/>
            <person name="Rand D."/>
            <person name="Rasmussen M.D."/>
            <person name="Reed L.K."/>
            <person name="Reenan R."/>
            <person name="Reily A."/>
            <person name="Remington K.A."/>
            <person name="Rieger T.T."/>
            <person name="Ritchie M.G."/>
            <person name="Robin C."/>
            <person name="Rogers Y.H."/>
            <person name="Rohde C."/>
            <person name="Rozas J."/>
            <person name="Rubenfield M.J."/>
            <person name="Ruiz A."/>
            <person name="Russo S."/>
            <person name="Salzberg S.L."/>
            <person name="Sanchez-Gracia A."/>
            <person name="Saranga D.J."/>
            <person name="Sato H."/>
            <person name="Schaeffer S.W."/>
            <person name="Schatz M.C."/>
            <person name="Schlenke T."/>
            <person name="Schwartz R."/>
            <person name="Segarra C."/>
            <person name="Singh R.S."/>
            <person name="Sirot L."/>
            <person name="Sirota M."/>
            <person name="Sisneros N.B."/>
            <person name="Smith C.D."/>
            <person name="Smith T.F."/>
            <person name="Spieth J."/>
            <person name="Stage D.E."/>
            <person name="Stark A."/>
            <person name="Stephan W."/>
            <person name="Strausberg R.L."/>
            <person name="Strempel S."/>
            <person name="Sturgill D."/>
            <person name="Sutton G."/>
            <person name="Sutton G.G."/>
            <person name="Tao W."/>
            <person name="Teichmann S."/>
            <person name="Tobari Y.N."/>
            <person name="Tomimura Y."/>
            <person name="Tsolas J.M."/>
            <person name="Valente V.L."/>
            <person name="Venter E."/>
            <person name="Venter J.C."/>
            <person name="Vicario S."/>
            <person name="Vieira F.G."/>
            <person name="Vilella A.J."/>
            <person name="Villasante A."/>
            <person name="Walenz B."/>
            <person name="Wang J."/>
            <person name="Wasserman M."/>
            <person name="Watts T."/>
            <person name="Wilson D."/>
            <person name="Wilson R.K."/>
            <person name="Wing R.A."/>
            <person name="Wolfner M.F."/>
            <person name="Wong A."/>
            <person name="Wong G.K."/>
            <person name="Wu C.I."/>
            <person name="Wu G."/>
            <person name="Yamamoto D."/>
            <person name="Yang H.P."/>
            <person name="Yang S.P."/>
            <person name="Yorke J.A."/>
            <person name="Yoshida K."/>
            <person name="Zdobnov E."/>
            <person name="Zhang P."/>
            <person name="Zhang Y."/>
            <person name="Zimin A.V."/>
            <person name="Baldwin J."/>
            <person name="Abdouelleil A."/>
            <person name="Abdulkadir J."/>
            <person name="Abebe A."/>
            <person name="Abera B."/>
            <person name="Abreu J."/>
            <person name="Acer S.C."/>
            <person name="Aftuck L."/>
            <person name="Alexander A."/>
            <person name="An P."/>
            <person name="Anderson E."/>
            <person name="Anderson S."/>
            <person name="Arachi H."/>
            <person name="Azer M."/>
            <person name="Bachantsang P."/>
            <person name="Barry A."/>
            <person name="Bayul T."/>
            <person name="Berlin A."/>
            <person name="Bessette D."/>
            <person name="Bloom T."/>
            <person name="Blye J."/>
            <person name="Boguslavskiy L."/>
            <person name="Bonnet C."/>
            <person name="Boukhgalter B."/>
            <person name="Bourzgui I."/>
            <person name="Brown A."/>
            <person name="Cahill P."/>
            <person name="Channer S."/>
            <person name="Cheshatsang Y."/>
            <person name="Chuda L."/>
            <person name="Citroen M."/>
            <person name="Collymore A."/>
            <person name="Cooke P."/>
            <person name="Costello M."/>
            <person name="D'Aco K."/>
            <person name="Daza R."/>
            <person name="De Haan G."/>
            <person name="DeGray S."/>
            <person name="DeMaso C."/>
            <person name="Dhargay N."/>
            <person name="Dooley K."/>
            <person name="Dooley E."/>
            <person name="Doricent M."/>
            <person name="Dorje P."/>
            <person name="Dorjee K."/>
            <person name="Dupes A."/>
            <person name="Elong R."/>
            <person name="Falk J."/>
            <person name="Farina A."/>
            <person name="Faro S."/>
            <person name="Ferguson D."/>
            <person name="Fisher S."/>
            <person name="Foley C.D."/>
            <person name="Franke A."/>
            <person name="Friedrich D."/>
            <person name="Gadbois L."/>
            <person name="Gearin G."/>
            <person name="Gearin C.R."/>
            <person name="Giannoukos G."/>
            <person name="Goode T."/>
            <person name="Graham J."/>
            <person name="Grandbois E."/>
            <person name="Grewal S."/>
            <person name="Gyaltsen K."/>
            <person name="Hafez N."/>
            <person name="Hagos B."/>
            <person name="Hall J."/>
            <person name="Henson C."/>
            <person name="Hollinger A."/>
            <person name="Honan T."/>
            <person name="Huard M.D."/>
            <person name="Hughes L."/>
            <person name="Hurhula B."/>
            <person name="Husby M.E."/>
            <person name="Kamat A."/>
            <person name="Kanga B."/>
            <person name="Kashin S."/>
            <person name="Khazanovich D."/>
            <person name="Kisner P."/>
            <person name="Lance K."/>
            <person name="Lara M."/>
            <person name="Lee W."/>
            <person name="Lennon N."/>
            <person name="Letendre F."/>
            <person name="LeVine R."/>
            <person name="Lipovsky A."/>
            <person name="Liu X."/>
            <person name="Liu J."/>
            <person name="Liu S."/>
            <person name="Lokyitsang T."/>
            <person name="Lokyitsang Y."/>
            <person name="Lubonja R."/>
            <person name="Lui A."/>
            <person name="MacDonald P."/>
            <person name="Magnisalis V."/>
            <person name="Maru K."/>
            <person name="Matthews C."/>
            <person name="McCusker W."/>
            <person name="McDonough S."/>
            <person name="Mehta T."/>
            <person name="Meldrim J."/>
            <person name="Meneus L."/>
            <person name="Mihai O."/>
            <person name="Mihalev A."/>
            <person name="Mihova T."/>
            <person name="Mittelman R."/>
            <person name="Mlenga V."/>
            <person name="Montmayeur A."/>
            <person name="Mulrain L."/>
            <person name="Navidi A."/>
            <person name="Naylor J."/>
            <person name="Negash T."/>
            <person name="Nguyen T."/>
            <person name="Nguyen N."/>
            <person name="Nicol R."/>
            <person name="Norbu C."/>
            <person name="Norbu N."/>
            <person name="Novod N."/>
            <person name="O'Neill B."/>
            <person name="Osman S."/>
            <person name="Markiewicz E."/>
            <person name="Oyono O.L."/>
            <person name="Patti C."/>
            <person name="Phunkhang P."/>
            <person name="Pierre F."/>
            <person name="Priest M."/>
            <person name="Raghuraman S."/>
            <person name="Rege F."/>
            <person name="Reyes R."/>
            <person name="Rise C."/>
            <person name="Rogov P."/>
            <person name="Ross K."/>
            <person name="Ryan E."/>
            <person name="Settipalli S."/>
            <person name="Shea T."/>
            <person name="Sherpa N."/>
            <person name="Shi L."/>
            <person name="Shih D."/>
            <person name="Sparrow T."/>
            <person name="Spaulding J."/>
            <person name="Stalker J."/>
            <person name="Stange-Thomann N."/>
            <person name="Stavropoulos S."/>
            <person name="Stone C."/>
            <person name="Strader C."/>
            <person name="Tesfaye S."/>
            <person name="Thomson T."/>
            <person name="Thoulutsang Y."/>
            <person name="Thoulutsang D."/>
            <person name="Topham K."/>
            <person name="Topping I."/>
            <person name="Tsamla T."/>
            <person name="Vassiliev H."/>
            <person name="Vo A."/>
            <person name="Wangchuk T."/>
            <person name="Wangdi T."/>
            <person name="Weiand M."/>
            <person name="Wilkinson J."/>
            <person name="Wilson A."/>
            <person name="Yadav S."/>
            <person name="Young G."/>
            <person name="Yu Q."/>
            <person name="Zembek L."/>
            <person name="Zhong D."/>
            <person name="Zimmer A."/>
            <person name="Zwirko Z."/>
            <person name="Jaffe D.B."/>
            <person name="Alvarez P."/>
            <person name="Brockman W."/>
            <person name="Butler J."/>
            <person name="Chin C."/>
            <person name="Gnerre S."/>
            <person name="Grabherr M."/>
            <person name="Kleber M."/>
            <person name="Mauceli E."/>
            <person name="MacCallum I."/>
        </authorList>
    </citation>
    <scope>NUCLEOTIDE SEQUENCE [LARGE SCALE GENOMIC DNA]</scope>
    <source>
        <strain evidence="3">Tucson 15287-2541.00</strain>
    </source>
</reference>
<feature type="region of interest" description="Disordered" evidence="1">
    <location>
        <begin position="190"/>
        <end position="323"/>
    </location>
</feature>
<feature type="compositionally biased region" description="Basic and acidic residues" evidence="1">
    <location>
        <begin position="86"/>
        <end position="100"/>
    </location>
</feature>
<feature type="compositionally biased region" description="Acidic residues" evidence="1">
    <location>
        <begin position="46"/>
        <end position="60"/>
    </location>
</feature>
<dbReference type="HOGENOM" id="CLU_702606_0_0_1"/>
<dbReference type="OrthoDB" id="7871672at2759"/>
<feature type="compositionally biased region" description="Basic residues" evidence="1">
    <location>
        <begin position="286"/>
        <end position="296"/>
    </location>
</feature>
<feature type="compositionally biased region" description="Acidic residues" evidence="1">
    <location>
        <begin position="71"/>
        <end position="85"/>
    </location>
</feature>
<feature type="compositionally biased region" description="Basic and acidic residues" evidence="1">
    <location>
        <begin position="34"/>
        <end position="44"/>
    </location>
</feature>
<evidence type="ECO:0000313" key="2">
    <source>
        <dbReference type="EMBL" id="EDW03685.1"/>
    </source>
</evidence>
<dbReference type="Proteomes" id="UP000001070">
    <property type="component" value="Unassembled WGS sequence"/>
</dbReference>
<feature type="compositionally biased region" description="Low complexity" evidence="1">
    <location>
        <begin position="308"/>
        <end position="319"/>
    </location>
</feature>
<feature type="compositionally biased region" description="Basic and acidic residues" evidence="1">
    <location>
        <begin position="229"/>
        <end position="238"/>
    </location>
</feature>
<proteinExistence type="predicted"/>
<feature type="compositionally biased region" description="Polar residues" evidence="1">
    <location>
        <begin position="246"/>
        <end position="260"/>
    </location>
</feature>
<evidence type="ECO:0000256" key="1">
    <source>
        <dbReference type="SAM" id="MobiDB-lite"/>
    </source>
</evidence>
<dbReference type="OMA" id="WSNNISY"/>
<feature type="compositionally biased region" description="Acidic residues" evidence="1">
    <location>
        <begin position="11"/>
        <end position="23"/>
    </location>
</feature>
<feature type="compositionally biased region" description="Acidic residues" evidence="1">
    <location>
        <begin position="101"/>
        <end position="119"/>
    </location>
</feature>
<evidence type="ECO:0000313" key="3">
    <source>
        <dbReference type="Proteomes" id="UP000001070"/>
    </source>
</evidence>
<protein>
    <submittedName>
        <fullName evidence="2">GH10370</fullName>
    </submittedName>
</protein>
<gene>
    <name evidence="2" type="primary">Dgri\GH10370</name>
    <name evidence="2" type="ORF">Dgri_GH10370</name>
</gene>
<dbReference type="AlphaFoldDB" id="B4JEG5"/>
<dbReference type="eggNOG" id="ENOG502T8TN">
    <property type="taxonomic scope" value="Eukaryota"/>
</dbReference>
<sequence length="393" mass="43815">MFPNVPHVVGDDDDLGQINDEQELLNANSNCDPNSRDDIAKTSDSETSDSSESSNEDQNEAEGNNSHYDTTEEPVEDEEEQVEDQNEGKRELNEQEKQDANDGEGNDEDEDEEEEEEEDWSNHISYIDRTPERGFAEVSSSKEVFGIPTNFIEDYPTEDGSVEYLKEDVHPENAYAHSLIDGFKNNADLEPMEVNTNTPPIKIDDLESLSNQPVEVQPNGVELQTSGEVESKVEEKSVRKPKTSGKAAQSRDTANPTMEESSAESRRKSLRSACRPAAPIESLPAAKKKRLRRRTLKAKDFSLPPPTTTATASGAQSAAKRTRRVPVVNRSIMQVQKKSGMQLVRPIVVTDYFTQVSATLVSERVNLLPFLHLRAQVDRLVAEALAKSKIQRK</sequence>
<feature type="region of interest" description="Disordered" evidence="1">
    <location>
        <begin position="1"/>
        <end position="127"/>
    </location>
</feature>